<gene>
    <name evidence="8" type="ORF">XA3_09560</name>
</gene>
<dbReference type="Proteomes" id="UP001321861">
    <property type="component" value="Chromosome"/>
</dbReference>
<evidence type="ECO:0000256" key="5">
    <source>
        <dbReference type="ARBA" id="ARBA00023136"/>
    </source>
</evidence>
<name>A0AAU9DF27_9LACO</name>
<comment type="similarity">
    <text evidence="2 6">Belongs to the BI1 family.</text>
</comment>
<accession>A0AAU9DF27</accession>
<feature type="transmembrane region" description="Helical" evidence="6">
    <location>
        <begin position="63"/>
        <end position="90"/>
    </location>
</feature>
<dbReference type="InterPro" id="IPR006214">
    <property type="entry name" value="Bax_inhibitor_1-related"/>
</dbReference>
<keyword evidence="4 6" id="KW-1133">Transmembrane helix</keyword>
<feature type="transmembrane region" description="Helical" evidence="6">
    <location>
        <begin position="233"/>
        <end position="251"/>
    </location>
</feature>
<reference evidence="8 9" key="1">
    <citation type="journal article" date="2023" name="Microbiol. Spectr.">
        <title>Symbiosis of Carpenter Bees with Uncharacterized Lactic Acid Bacteria Showing NAD Auxotrophy.</title>
        <authorList>
            <person name="Kawasaki S."/>
            <person name="Ozawa K."/>
            <person name="Mori T."/>
            <person name="Yamamoto A."/>
            <person name="Ito M."/>
            <person name="Ohkuma M."/>
            <person name="Sakamoto M."/>
            <person name="Matsutani M."/>
        </authorList>
    </citation>
    <scope>NUCLEOTIDE SEQUENCE [LARGE SCALE GENOMIC DNA]</scope>
    <source>
        <strain evidence="8 9">XA3</strain>
    </source>
</reference>
<evidence type="ECO:0000256" key="7">
    <source>
        <dbReference type="SAM" id="MobiDB-lite"/>
    </source>
</evidence>
<organism evidence="8 9">
    <name type="scientific">Xylocopilactobacillus apicola</name>
    <dbReference type="NCBI Taxonomy" id="2932184"/>
    <lineage>
        <taxon>Bacteria</taxon>
        <taxon>Bacillati</taxon>
        <taxon>Bacillota</taxon>
        <taxon>Bacilli</taxon>
        <taxon>Lactobacillales</taxon>
        <taxon>Lactobacillaceae</taxon>
        <taxon>Xylocopilactobacillus</taxon>
    </lineage>
</organism>
<protein>
    <submittedName>
        <fullName evidence="8">Membrane protein</fullName>
    </submittedName>
</protein>
<dbReference type="PANTHER" id="PTHR23291:SF50">
    <property type="entry name" value="PROTEIN LIFEGUARD 4"/>
    <property type="match status" value="1"/>
</dbReference>
<dbReference type="GO" id="GO:0005886">
    <property type="term" value="C:plasma membrane"/>
    <property type="evidence" value="ECO:0007669"/>
    <property type="project" value="TreeGrafter"/>
</dbReference>
<evidence type="ECO:0000256" key="4">
    <source>
        <dbReference type="ARBA" id="ARBA00022989"/>
    </source>
</evidence>
<comment type="subcellular location">
    <subcellularLocation>
        <location evidence="1">Membrane</location>
        <topology evidence="1">Multi-pass membrane protein</topology>
    </subcellularLocation>
</comment>
<keyword evidence="3 6" id="KW-0812">Transmembrane</keyword>
<feature type="region of interest" description="Disordered" evidence="7">
    <location>
        <begin position="1"/>
        <end position="22"/>
    </location>
</feature>
<dbReference type="RefSeq" id="WP_317636414.1">
    <property type="nucleotide sequence ID" value="NZ_AP026802.1"/>
</dbReference>
<sequence length="257" mass="27885">MQNDSFNNRDGQSVHGTDPINGHVGERDQALSKYYSMVYLIMFGGVAITTFVSWLLAYPLRNAFVNFLSSGGSVAIMLVTFVPLILVFVMGHNANKDAAASVNLVLFMIMSACYGITLSVTLMFSSAGSVVNALGVTALIFLLMSVLGRNTTSDLQRGRRVAFALLLGVIVVSLINAFMGSSMLEWIIDYAVLGIFTWMIASDQQNIKVAYYQLQDSGATDTMMANYATSSAMGLYLDVLNIFIVLLEIFGGGNNRN</sequence>
<keyword evidence="5 6" id="KW-0472">Membrane</keyword>
<feature type="transmembrane region" description="Helical" evidence="6">
    <location>
        <begin position="130"/>
        <end position="148"/>
    </location>
</feature>
<dbReference type="CDD" id="cd10432">
    <property type="entry name" value="BI-1-like_bacterial"/>
    <property type="match status" value="1"/>
</dbReference>
<evidence type="ECO:0000256" key="3">
    <source>
        <dbReference type="ARBA" id="ARBA00022692"/>
    </source>
</evidence>
<dbReference type="AlphaFoldDB" id="A0AAU9DF27"/>
<evidence type="ECO:0000313" key="9">
    <source>
        <dbReference type="Proteomes" id="UP001321861"/>
    </source>
</evidence>
<evidence type="ECO:0000313" key="8">
    <source>
        <dbReference type="EMBL" id="BDR58515.1"/>
    </source>
</evidence>
<feature type="transmembrane region" description="Helical" evidence="6">
    <location>
        <begin position="102"/>
        <end position="124"/>
    </location>
</feature>
<feature type="transmembrane region" description="Helical" evidence="6">
    <location>
        <begin position="37"/>
        <end position="57"/>
    </location>
</feature>
<proteinExistence type="inferred from homology"/>
<dbReference type="KEGG" id="xap:XA3_09560"/>
<dbReference type="Pfam" id="PF01027">
    <property type="entry name" value="Bax1-I"/>
    <property type="match status" value="1"/>
</dbReference>
<feature type="transmembrane region" description="Helical" evidence="6">
    <location>
        <begin position="160"/>
        <end position="178"/>
    </location>
</feature>
<dbReference type="EMBL" id="AP026802">
    <property type="protein sequence ID" value="BDR58515.1"/>
    <property type="molecule type" value="Genomic_DNA"/>
</dbReference>
<evidence type="ECO:0000256" key="2">
    <source>
        <dbReference type="ARBA" id="ARBA00010350"/>
    </source>
</evidence>
<evidence type="ECO:0000256" key="6">
    <source>
        <dbReference type="RuleBase" id="RU004379"/>
    </source>
</evidence>
<feature type="compositionally biased region" description="Polar residues" evidence="7">
    <location>
        <begin position="1"/>
        <end position="15"/>
    </location>
</feature>
<evidence type="ECO:0000256" key="1">
    <source>
        <dbReference type="ARBA" id="ARBA00004141"/>
    </source>
</evidence>
<dbReference type="PANTHER" id="PTHR23291">
    <property type="entry name" value="BAX INHIBITOR-RELATED"/>
    <property type="match status" value="1"/>
</dbReference>
<keyword evidence="9" id="KW-1185">Reference proteome</keyword>